<dbReference type="InterPro" id="IPR051986">
    <property type="entry name" value="Innate_Immune_Apopt_Reg"/>
</dbReference>
<feature type="compositionally biased region" description="Basic and acidic residues" evidence="5">
    <location>
        <begin position="637"/>
        <end position="654"/>
    </location>
</feature>
<evidence type="ECO:0000256" key="4">
    <source>
        <dbReference type="PROSITE-ProRule" id="PRU00207"/>
    </source>
</evidence>
<dbReference type="GO" id="GO:0005739">
    <property type="term" value="C:mitochondrion"/>
    <property type="evidence" value="ECO:0007669"/>
    <property type="project" value="TreeGrafter"/>
</dbReference>
<feature type="compositionally biased region" description="Pro residues" evidence="5">
    <location>
        <begin position="655"/>
        <end position="673"/>
    </location>
</feature>
<dbReference type="Gene3D" id="3.30.40.10">
    <property type="entry name" value="Zinc/RING finger domain, C3HC4 (zinc finger)"/>
    <property type="match status" value="2"/>
</dbReference>
<feature type="region of interest" description="Disordered" evidence="5">
    <location>
        <begin position="617"/>
        <end position="712"/>
    </location>
</feature>
<evidence type="ECO:0000256" key="3">
    <source>
        <dbReference type="ARBA" id="ARBA00022833"/>
    </source>
</evidence>
<dbReference type="InterPro" id="IPR001293">
    <property type="entry name" value="Znf_TRAF"/>
</dbReference>
<dbReference type="PANTHER" id="PTHR16295:SF10">
    <property type="entry name" value="EXPRESSED PROTEIN"/>
    <property type="match status" value="1"/>
</dbReference>
<feature type="zinc finger region" description="TRAF-type" evidence="4">
    <location>
        <begin position="98"/>
        <end position="135"/>
    </location>
</feature>
<dbReference type="PROSITE" id="PS50145">
    <property type="entry name" value="ZF_TRAF"/>
    <property type="match status" value="1"/>
</dbReference>
<name>A0AA35W007_GEOBA</name>
<feature type="non-terminal residue" evidence="7">
    <location>
        <position position="739"/>
    </location>
</feature>
<feature type="compositionally biased region" description="Polar residues" evidence="5">
    <location>
        <begin position="357"/>
        <end position="370"/>
    </location>
</feature>
<protein>
    <submittedName>
        <fullName evidence="7">XIAP-associated factor 1</fullName>
    </submittedName>
</protein>
<proteinExistence type="predicted"/>
<dbReference type="Pfam" id="PF23580">
    <property type="entry name" value="Znf_XAF1_N"/>
    <property type="match status" value="1"/>
</dbReference>
<keyword evidence="1 4" id="KW-0479">Metal-binding</keyword>
<keyword evidence="3 4" id="KW-0862">Zinc</keyword>
<keyword evidence="2 4" id="KW-0863">Zinc-finger</keyword>
<evidence type="ECO:0000259" key="6">
    <source>
        <dbReference type="PROSITE" id="PS50145"/>
    </source>
</evidence>
<reference evidence="7" key="1">
    <citation type="submission" date="2023-03" db="EMBL/GenBank/DDBJ databases">
        <authorList>
            <person name="Steffen K."/>
            <person name="Cardenas P."/>
        </authorList>
    </citation>
    <scope>NUCLEOTIDE SEQUENCE</scope>
</reference>
<organism evidence="7 8">
    <name type="scientific">Geodia barretti</name>
    <name type="common">Barrett's horny sponge</name>
    <dbReference type="NCBI Taxonomy" id="519541"/>
    <lineage>
        <taxon>Eukaryota</taxon>
        <taxon>Metazoa</taxon>
        <taxon>Porifera</taxon>
        <taxon>Demospongiae</taxon>
        <taxon>Heteroscleromorpha</taxon>
        <taxon>Tetractinellida</taxon>
        <taxon>Astrophorina</taxon>
        <taxon>Geodiidae</taxon>
        <taxon>Geodia</taxon>
    </lineage>
</organism>
<sequence>GSCPLAFVCLQPAHCTLSATSFNDSTYAPPRKWSTEIMEDTAASDQEKQCSNCKRFISANAFLLHEAHCRRHLRLCEVCQEPVPLQDMEEHHRENHAPQSCDHCGATMPADRLEEHLESQCPEREVNCKYCELEVRAGDYDSHIETCGSRTDFCDRCNVRVMLKDMEEHKLAKCSDLKVGDGLHLEPTLENLPSAYMDGFAGDGFSAGASSQGVLMGDGAEGAFGGIRILGGFGMAPQQWSREENLELDQEWLQEVGGVCEGEDLDRMMAQAIAMETNQQATSNDHLFGIDDRFRREDHYANVVRDMEDEREANDEEMARRLQNTFDHEYNLERTDENLARQLRREEETVGVPDSPPLTSVLSAGTNTPISAHHPQEPLTSHLPTVDYQTSMQRTRFSVPGGREGDNDNNDEEEWRRERERLREEEREKEREQEREKEREKEREQLRERLREEEREGEQLKERLRKEEREREHLLRRLREQVREGQGHSEERKLLTGRLDMEERGRMASKVERDMWRVRQNGDEAMGAEYDHGEDAPEKIGDAELAYKLQKKEIEDARIAAMKKNEEMLAEIERKQMEMKSTELIIRMSKEDMEYNMKKLAEHKAKIDSLTQQIQELSEKKVRGRYWSETGATPGKWDADFYPRHEYDESHFDEPPPTPPNSPPASPSPPQSPVPTSSSAADYVRLERNDDEDEPRPKPIPKSHPQDREKIPCQFCQKSFPLDVIMSHQHHCRAGSVHG</sequence>
<dbReference type="Proteomes" id="UP001174909">
    <property type="component" value="Unassembled WGS sequence"/>
</dbReference>
<feature type="compositionally biased region" description="Basic and acidic residues" evidence="5">
    <location>
        <begin position="414"/>
        <end position="469"/>
    </location>
</feature>
<evidence type="ECO:0000256" key="2">
    <source>
        <dbReference type="ARBA" id="ARBA00022771"/>
    </source>
</evidence>
<dbReference type="SUPFAM" id="SSF49599">
    <property type="entry name" value="TRAF domain-like"/>
    <property type="match status" value="1"/>
</dbReference>
<evidence type="ECO:0000256" key="1">
    <source>
        <dbReference type="ARBA" id="ARBA00022723"/>
    </source>
</evidence>
<dbReference type="GO" id="GO:0008270">
    <property type="term" value="F:zinc ion binding"/>
    <property type="evidence" value="ECO:0007669"/>
    <property type="project" value="UniProtKB-KW"/>
</dbReference>
<evidence type="ECO:0000256" key="5">
    <source>
        <dbReference type="SAM" id="MobiDB-lite"/>
    </source>
</evidence>
<keyword evidence="8" id="KW-1185">Reference proteome</keyword>
<dbReference type="PANTHER" id="PTHR16295">
    <property type="entry name" value="TRAF-TYPE ZINC FINGER PROTEIN-RELATED"/>
    <property type="match status" value="1"/>
</dbReference>
<comment type="caution">
    <text evidence="7">The sequence shown here is derived from an EMBL/GenBank/DDBJ whole genome shotgun (WGS) entry which is preliminary data.</text>
</comment>
<evidence type="ECO:0000313" key="8">
    <source>
        <dbReference type="Proteomes" id="UP001174909"/>
    </source>
</evidence>
<feature type="region of interest" description="Disordered" evidence="5">
    <location>
        <begin position="345"/>
        <end position="469"/>
    </location>
</feature>
<accession>A0AA35W007</accession>
<dbReference type="EMBL" id="CASHTH010000172">
    <property type="protein sequence ID" value="CAI7993007.1"/>
    <property type="molecule type" value="Genomic_DNA"/>
</dbReference>
<evidence type="ECO:0000313" key="7">
    <source>
        <dbReference type="EMBL" id="CAI7993007.1"/>
    </source>
</evidence>
<feature type="domain" description="TRAF-type" evidence="6">
    <location>
        <begin position="98"/>
        <end position="135"/>
    </location>
</feature>
<dbReference type="AlphaFoldDB" id="A0AA35W007"/>
<feature type="non-terminal residue" evidence="7">
    <location>
        <position position="1"/>
    </location>
</feature>
<gene>
    <name evidence="7" type="ORF">GBAR_LOCUS1169</name>
</gene>
<dbReference type="InterPro" id="IPR013083">
    <property type="entry name" value="Znf_RING/FYVE/PHD"/>
</dbReference>
<feature type="compositionally biased region" description="Polar residues" evidence="5">
    <location>
        <begin position="378"/>
        <end position="396"/>
    </location>
</feature>